<evidence type="ECO:0000313" key="2">
    <source>
        <dbReference type="Proteomes" id="UP000676565"/>
    </source>
</evidence>
<dbReference type="RefSeq" id="WP_210657319.1">
    <property type="nucleotide sequence ID" value="NZ_JAGKQQ010000001.1"/>
</dbReference>
<keyword evidence="2" id="KW-1185">Reference proteome</keyword>
<accession>A0ABS5BVX9</accession>
<gene>
    <name evidence="1" type="ORF">J8F10_21610</name>
</gene>
<dbReference type="EMBL" id="JAGKQQ010000001">
    <property type="protein sequence ID" value="MBP3957859.1"/>
    <property type="molecule type" value="Genomic_DNA"/>
</dbReference>
<comment type="caution">
    <text evidence="1">The sequence shown here is derived from an EMBL/GenBank/DDBJ whole genome shotgun (WGS) entry which is preliminary data.</text>
</comment>
<evidence type="ECO:0000313" key="1">
    <source>
        <dbReference type="EMBL" id="MBP3957859.1"/>
    </source>
</evidence>
<organism evidence="1 2">
    <name type="scientific">Gemmata palustris</name>
    <dbReference type="NCBI Taxonomy" id="2822762"/>
    <lineage>
        <taxon>Bacteria</taxon>
        <taxon>Pseudomonadati</taxon>
        <taxon>Planctomycetota</taxon>
        <taxon>Planctomycetia</taxon>
        <taxon>Gemmatales</taxon>
        <taxon>Gemmataceae</taxon>
        <taxon>Gemmata</taxon>
    </lineage>
</organism>
<sequence length="69" mass="7612">MTRSLKSDRRAGLLVGQPLWVADQAASDKDELWDRVLDELVEVKFRPDLLLGFGSSARSACRASPSPPE</sequence>
<name>A0ABS5BVX9_9BACT</name>
<dbReference type="Proteomes" id="UP000676565">
    <property type="component" value="Unassembled WGS sequence"/>
</dbReference>
<reference evidence="1 2" key="1">
    <citation type="submission" date="2021-04" db="EMBL/GenBank/DDBJ databases">
        <authorList>
            <person name="Ivanova A."/>
        </authorList>
    </citation>
    <scope>NUCLEOTIDE SEQUENCE [LARGE SCALE GENOMIC DNA]</scope>
    <source>
        <strain evidence="1 2">G18</strain>
    </source>
</reference>
<protein>
    <submittedName>
        <fullName evidence="1">Uncharacterized protein</fullName>
    </submittedName>
</protein>
<proteinExistence type="predicted"/>